<keyword evidence="4" id="KW-1185">Reference proteome</keyword>
<dbReference type="EMBL" id="KZ301970">
    <property type="protein sequence ID" value="PFH54411.1"/>
    <property type="molecule type" value="Genomic_DNA"/>
</dbReference>
<sequence length="166" mass="18558">MLHITISLSSFSTLPLVALTSGHGHATKPPQQKRVGPLLYVLFVLLNGVHSDVNDDRSSGHAPEAPHIPSALPEIPTSTLDFDISAFIGHTTTSIVDAPEKMRYEPMILCREEKYKKRASNLLKLTEEHEKLKAELKAVSDRLEAAERRRDELAKKEQKIMEEPSQ</sequence>
<name>A0A2A9P071_9AGAR</name>
<dbReference type="AlphaFoldDB" id="A0A2A9P071"/>
<accession>A0A2A9P071</accession>
<protein>
    <submittedName>
        <fullName evidence="3">Uncharacterized protein</fullName>
    </submittedName>
</protein>
<organism evidence="3 4">
    <name type="scientific">Amanita thiersii Skay4041</name>
    <dbReference type="NCBI Taxonomy" id="703135"/>
    <lineage>
        <taxon>Eukaryota</taxon>
        <taxon>Fungi</taxon>
        <taxon>Dikarya</taxon>
        <taxon>Basidiomycota</taxon>
        <taxon>Agaricomycotina</taxon>
        <taxon>Agaricomycetes</taxon>
        <taxon>Agaricomycetidae</taxon>
        <taxon>Agaricales</taxon>
        <taxon>Pluteineae</taxon>
        <taxon>Amanitaceae</taxon>
        <taxon>Amanita</taxon>
    </lineage>
</organism>
<evidence type="ECO:0000313" key="4">
    <source>
        <dbReference type="Proteomes" id="UP000242287"/>
    </source>
</evidence>
<evidence type="ECO:0000256" key="2">
    <source>
        <dbReference type="SAM" id="MobiDB-lite"/>
    </source>
</evidence>
<evidence type="ECO:0000313" key="3">
    <source>
        <dbReference type="EMBL" id="PFH54411.1"/>
    </source>
</evidence>
<feature type="region of interest" description="Disordered" evidence="2">
    <location>
        <begin position="54"/>
        <end position="74"/>
    </location>
</feature>
<feature type="coiled-coil region" evidence="1">
    <location>
        <begin position="115"/>
        <end position="163"/>
    </location>
</feature>
<evidence type="ECO:0000256" key="1">
    <source>
        <dbReference type="SAM" id="Coils"/>
    </source>
</evidence>
<proteinExistence type="predicted"/>
<dbReference type="Proteomes" id="UP000242287">
    <property type="component" value="Unassembled WGS sequence"/>
</dbReference>
<keyword evidence="1" id="KW-0175">Coiled coil</keyword>
<reference evidence="3 4" key="1">
    <citation type="submission" date="2014-02" db="EMBL/GenBank/DDBJ databases">
        <title>Transposable element dynamics among asymbiotic and ectomycorrhizal Amanita fungi.</title>
        <authorList>
            <consortium name="DOE Joint Genome Institute"/>
            <person name="Hess J."/>
            <person name="Skrede I."/>
            <person name="Wolfe B."/>
            <person name="LaButti K."/>
            <person name="Ohm R.A."/>
            <person name="Grigoriev I.V."/>
            <person name="Pringle A."/>
        </authorList>
    </citation>
    <scope>NUCLEOTIDE SEQUENCE [LARGE SCALE GENOMIC DNA]</scope>
    <source>
        <strain evidence="3 4">SKay4041</strain>
    </source>
</reference>
<gene>
    <name evidence="3" type="ORF">AMATHDRAFT_44914</name>
</gene>